<keyword evidence="3" id="KW-0805">Transcription regulation</keyword>
<gene>
    <name evidence="8" type="ORF">HPP92_026973</name>
</gene>
<evidence type="ECO:0000256" key="2">
    <source>
        <dbReference type="ARBA" id="ARBA00007530"/>
    </source>
</evidence>
<feature type="region of interest" description="Disordered" evidence="6">
    <location>
        <begin position="1"/>
        <end position="53"/>
    </location>
</feature>
<comment type="similarity">
    <text evidence="2">Belongs to the TAF12 family.</text>
</comment>
<dbReference type="SUPFAM" id="SSF47113">
    <property type="entry name" value="Histone-fold"/>
    <property type="match status" value="1"/>
</dbReference>
<keyword evidence="5" id="KW-0539">Nucleus</keyword>
<dbReference type="InterPro" id="IPR037794">
    <property type="entry name" value="TAF12"/>
</dbReference>
<dbReference type="GO" id="GO:0005669">
    <property type="term" value="C:transcription factor TFIID complex"/>
    <property type="evidence" value="ECO:0007669"/>
    <property type="project" value="InterPro"/>
</dbReference>
<feature type="region of interest" description="Disordered" evidence="6">
    <location>
        <begin position="69"/>
        <end position="110"/>
    </location>
</feature>
<feature type="compositionally biased region" description="Polar residues" evidence="6">
    <location>
        <begin position="384"/>
        <end position="422"/>
    </location>
</feature>
<accession>A0A835PD73</accession>
<dbReference type="PANTHER" id="PTHR12264">
    <property type="entry name" value="TRANSCRIPTION INITIATION FACTOR TFIID SUBUNIT 12"/>
    <property type="match status" value="1"/>
</dbReference>
<feature type="region of interest" description="Disordered" evidence="6">
    <location>
        <begin position="306"/>
        <end position="326"/>
    </location>
</feature>
<organism evidence="8 9">
    <name type="scientific">Vanilla planifolia</name>
    <name type="common">Vanilla</name>
    <dbReference type="NCBI Taxonomy" id="51239"/>
    <lineage>
        <taxon>Eukaryota</taxon>
        <taxon>Viridiplantae</taxon>
        <taxon>Streptophyta</taxon>
        <taxon>Embryophyta</taxon>
        <taxon>Tracheophyta</taxon>
        <taxon>Spermatophyta</taxon>
        <taxon>Magnoliopsida</taxon>
        <taxon>Liliopsida</taxon>
        <taxon>Asparagales</taxon>
        <taxon>Orchidaceae</taxon>
        <taxon>Vanilloideae</taxon>
        <taxon>Vanilleae</taxon>
        <taxon>Vanilla</taxon>
    </lineage>
</organism>
<dbReference type="InterPro" id="IPR003228">
    <property type="entry name" value="TFIID_TAF12_dom"/>
</dbReference>
<comment type="caution">
    <text evidence="8">The sequence shown here is derived from an EMBL/GenBank/DDBJ whole genome shotgun (WGS) entry which is preliminary data.</text>
</comment>
<dbReference type="GO" id="GO:0017025">
    <property type="term" value="F:TBP-class protein binding"/>
    <property type="evidence" value="ECO:0007669"/>
    <property type="project" value="TreeGrafter"/>
</dbReference>
<keyword evidence="4" id="KW-0804">Transcription</keyword>
<dbReference type="EMBL" id="JADCNL010000127">
    <property type="protein sequence ID" value="KAG0450255.1"/>
    <property type="molecule type" value="Genomic_DNA"/>
</dbReference>
<proteinExistence type="inferred from homology"/>
<dbReference type="GO" id="GO:0051123">
    <property type="term" value="P:RNA polymerase II preinitiation complex assembly"/>
    <property type="evidence" value="ECO:0007669"/>
    <property type="project" value="TreeGrafter"/>
</dbReference>
<dbReference type="CDD" id="cd07981">
    <property type="entry name" value="HFD_TAF12"/>
    <property type="match status" value="1"/>
</dbReference>
<dbReference type="OrthoDB" id="1885107at2759"/>
<keyword evidence="9" id="KW-1185">Reference proteome</keyword>
<feature type="region of interest" description="Disordered" evidence="6">
    <location>
        <begin position="528"/>
        <end position="550"/>
    </location>
</feature>
<protein>
    <recommendedName>
        <fullName evidence="7">Transcription initiation factor TFIID subunit 12 domain-containing protein</fullName>
    </recommendedName>
</protein>
<reference evidence="8 9" key="1">
    <citation type="journal article" date="2020" name="Nat. Food">
        <title>A phased Vanilla planifolia genome enables genetic improvement of flavour and production.</title>
        <authorList>
            <person name="Hasing T."/>
            <person name="Tang H."/>
            <person name="Brym M."/>
            <person name="Khazi F."/>
            <person name="Huang T."/>
            <person name="Chambers A.H."/>
        </authorList>
    </citation>
    <scope>NUCLEOTIDE SEQUENCE [LARGE SCALE GENOMIC DNA]</scope>
    <source>
        <tissue evidence="8">Leaf</tissue>
    </source>
</reference>
<evidence type="ECO:0000256" key="1">
    <source>
        <dbReference type="ARBA" id="ARBA00004123"/>
    </source>
</evidence>
<dbReference type="GO" id="GO:0046982">
    <property type="term" value="F:protein heterodimerization activity"/>
    <property type="evidence" value="ECO:0007669"/>
    <property type="project" value="InterPro"/>
</dbReference>
<evidence type="ECO:0000256" key="5">
    <source>
        <dbReference type="ARBA" id="ARBA00023242"/>
    </source>
</evidence>
<evidence type="ECO:0000256" key="6">
    <source>
        <dbReference type="SAM" id="MobiDB-lite"/>
    </source>
</evidence>
<name>A0A835PD73_VANPL</name>
<dbReference type="FunFam" id="1.10.20.10:FF:000011">
    <property type="entry name" value="Transcription initiation factor TFIID subunit 12"/>
    <property type="match status" value="1"/>
</dbReference>
<dbReference type="AlphaFoldDB" id="A0A835PD73"/>
<dbReference type="PANTHER" id="PTHR12264:SF26">
    <property type="entry name" value="TRANSCRIPTION INITIATION FACTOR TFIID SUBUNIT 12B"/>
    <property type="match status" value="1"/>
</dbReference>
<evidence type="ECO:0000313" key="8">
    <source>
        <dbReference type="EMBL" id="KAG0450255.1"/>
    </source>
</evidence>
<feature type="compositionally biased region" description="Low complexity" evidence="6">
    <location>
        <begin position="34"/>
        <end position="49"/>
    </location>
</feature>
<evidence type="ECO:0000259" key="7">
    <source>
        <dbReference type="Pfam" id="PF03847"/>
    </source>
</evidence>
<dbReference type="Gene3D" id="1.10.20.10">
    <property type="entry name" value="Histone, subunit A"/>
    <property type="match status" value="1"/>
</dbReference>
<evidence type="ECO:0000256" key="3">
    <source>
        <dbReference type="ARBA" id="ARBA00023015"/>
    </source>
</evidence>
<comment type="subcellular location">
    <subcellularLocation>
        <location evidence="1">Nucleus</location>
    </subcellularLocation>
</comment>
<sequence length="550" mass="59665">MADNSASSSPSRSLQPQNGGGDQIPLANLQNPTLSSPPIAPSPSSIDLPQISSPQIAHSLSQISSIGNLEFSPKTPATPQQQQIQQQQSNIVSPGSNLQMQSGPQWSGSMQRLNQMQQQFGTAADAANPMRPGLYSGQVNFVGQQQHQQQLGSAMTRPGMMGQAGQLPILPSQAAAHFNIQSQMLSQPRQKAGVMQTAQLHNMNTSGQALQGMQAMGLIGPLGLSSQLRANGSLSYGQQRFTPGQIRQQLSQQAALNSPQKLAGQSLQRMSSLASMNPQLTGLTQNGQSALVQGSAQQQWLKQIQSGMPSPVSPSYHIQSQQQKQLPQQLTSQIHQKSLGLSQQQISQLMQHQAQLGTPHQHQAQLLQQQQQMQQFQQLQQQQSPRLPSSAVSKSLTGSQPDTPASVTNINGGSSSQGTEASNQLLGKRKIQDLVSQVDAFGKLDPEVEELLLEIADDFIDSVTSFACCLAKHRKSSTLESKDLLLHLEKNWHLTVPGFSREEQKGQKNAVTTDVHNKRLEMVRALMESQQVQRDSHTGKGTTKQKVPRH</sequence>
<dbReference type="GO" id="GO:0003677">
    <property type="term" value="F:DNA binding"/>
    <property type="evidence" value="ECO:0007669"/>
    <property type="project" value="TreeGrafter"/>
</dbReference>
<evidence type="ECO:0000313" key="9">
    <source>
        <dbReference type="Proteomes" id="UP000636800"/>
    </source>
</evidence>
<feature type="region of interest" description="Disordered" evidence="6">
    <location>
        <begin position="377"/>
        <end position="422"/>
    </location>
</feature>
<feature type="compositionally biased region" description="Polar residues" evidence="6">
    <location>
        <begin position="89"/>
        <end position="110"/>
    </location>
</feature>
<evidence type="ECO:0000256" key="4">
    <source>
        <dbReference type="ARBA" id="ARBA00023163"/>
    </source>
</evidence>
<dbReference type="GO" id="GO:0000124">
    <property type="term" value="C:SAGA complex"/>
    <property type="evidence" value="ECO:0007669"/>
    <property type="project" value="InterPro"/>
</dbReference>
<feature type="domain" description="Transcription initiation factor TFIID subunit 12" evidence="7">
    <location>
        <begin position="427"/>
        <end position="494"/>
    </location>
</feature>
<dbReference type="Pfam" id="PF03847">
    <property type="entry name" value="TFIID_20kDa"/>
    <property type="match status" value="1"/>
</dbReference>
<feature type="compositionally biased region" description="Low complexity" evidence="6">
    <location>
        <begin position="1"/>
        <end position="13"/>
    </location>
</feature>
<dbReference type="InterPro" id="IPR009072">
    <property type="entry name" value="Histone-fold"/>
</dbReference>
<dbReference type="Proteomes" id="UP000636800">
    <property type="component" value="Unassembled WGS sequence"/>
</dbReference>